<proteinExistence type="predicted"/>
<name>A0A8J7RHA8_METVO</name>
<dbReference type="OrthoDB" id="61323at2157"/>
<dbReference type="RefSeq" id="WP_209590973.1">
    <property type="nucleotide sequence ID" value="NZ_JAGGMU010000002.1"/>
</dbReference>
<accession>A0A8J7RHA8</accession>
<dbReference type="EMBL" id="JAGGMV010000002">
    <property type="protein sequence ID" value="MBP2201490.1"/>
    <property type="molecule type" value="Genomic_DNA"/>
</dbReference>
<gene>
    <name evidence="1" type="ORF">J3E07_000902</name>
</gene>
<evidence type="ECO:0000313" key="2">
    <source>
        <dbReference type="Proteomes" id="UP000740329"/>
    </source>
</evidence>
<reference evidence="1" key="1">
    <citation type="submission" date="2021-03" db="EMBL/GenBank/DDBJ databases">
        <title>Genomic Encyclopedia of Type Strains, Phase IV (KMG-V): Genome sequencing to study the core and pangenomes of soil and plant-associated prokaryotes.</title>
        <authorList>
            <person name="Whitman W."/>
        </authorList>
    </citation>
    <scope>NUCLEOTIDE SEQUENCE</scope>
    <source>
        <strain evidence="1">C4</strain>
    </source>
</reference>
<comment type="caution">
    <text evidence="1">The sequence shown here is derived from an EMBL/GenBank/DDBJ whole genome shotgun (WGS) entry which is preliminary data.</text>
</comment>
<dbReference type="Proteomes" id="UP000740329">
    <property type="component" value="Unassembled WGS sequence"/>
</dbReference>
<organism evidence="1 2">
    <name type="scientific">Methanococcus voltae</name>
    <dbReference type="NCBI Taxonomy" id="2188"/>
    <lineage>
        <taxon>Archaea</taxon>
        <taxon>Methanobacteriati</taxon>
        <taxon>Methanobacteriota</taxon>
        <taxon>Methanomada group</taxon>
        <taxon>Methanococci</taxon>
        <taxon>Methanococcales</taxon>
        <taxon>Methanococcaceae</taxon>
        <taxon>Methanococcus</taxon>
    </lineage>
</organism>
<dbReference type="AlphaFoldDB" id="A0A8J7RHA8"/>
<evidence type="ECO:0000313" key="1">
    <source>
        <dbReference type="EMBL" id="MBP2201490.1"/>
    </source>
</evidence>
<protein>
    <submittedName>
        <fullName evidence="1">Uncharacterized protein</fullName>
    </submittedName>
</protein>
<sequence>MKYFKFKNNETDIYLSSKNIKNVAINENFVYIDLFEPIYVDSTVACLMFEMGTEKLDKFIAYLTENSYDMEVPSK</sequence>